<gene>
    <name evidence="17" type="primary">dinB</name>
    <name evidence="20" type="ORF">DI549_14045</name>
</gene>
<keyword evidence="11 17" id="KW-0460">Magnesium</keyword>
<protein>
    <recommendedName>
        <fullName evidence="17">DNA polymerase IV</fullName>
        <shortName evidence="17">Pol IV</shortName>
        <ecNumber evidence="17">2.7.7.7</ecNumber>
    </recommendedName>
</protein>
<dbReference type="CDD" id="cd03586">
    <property type="entry name" value="PolY_Pol_IV_kappa"/>
    <property type="match status" value="1"/>
</dbReference>
<evidence type="ECO:0000256" key="5">
    <source>
        <dbReference type="ARBA" id="ARBA00022490"/>
    </source>
</evidence>
<name>A0A2W5QYT2_ANCNO</name>
<dbReference type="NCBIfam" id="NF002677">
    <property type="entry name" value="PRK02406.1"/>
    <property type="match status" value="1"/>
</dbReference>
<evidence type="ECO:0000256" key="16">
    <source>
        <dbReference type="ARBA" id="ARBA00049244"/>
    </source>
</evidence>
<dbReference type="SUPFAM" id="SSF56672">
    <property type="entry name" value="DNA/RNA polymerases"/>
    <property type="match status" value="1"/>
</dbReference>
<evidence type="ECO:0000256" key="6">
    <source>
        <dbReference type="ARBA" id="ARBA00022679"/>
    </source>
</evidence>
<evidence type="ECO:0000256" key="17">
    <source>
        <dbReference type="HAMAP-Rule" id="MF_01113"/>
    </source>
</evidence>
<feature type="domain" description="UmuC" evidence="19">
    <location>
        <begin position="51"/>
        <end position="231"/>
    </location>
</feature>
<evidence type="ECO:0000256" key="14">
    <source>
        <dbReference type="ARBA" id="ARBA00023204"/>
    </source>
</evidence>
<feature type="compositionally biased region" description="Low complexity" evidence="18">
    <location>
        <begin position="453"/>
        <end position="464"/>
    </location>
</feature>
<dbReference type="InterPro" id="IPR022880">
    <property type="entry name" value="DNApol_IV"/>
</dbReference>
<proteinExistence type="inferred from homology"/>
<evidence type="ECO:0000256" key="13">
    <source>
        <dbReference type="ARBA" id="ARBA00023125"/>
    </source>
</evidence>
<dbReference type="GO" id="GO:0005829">
    <property type="term" value="C:cytosol"/>
    <property type="evidence" value="ECO:0007669"/>
    <property type="project" value="TreeGrafter"/>
</dbReference>
<dbReference type="Pfam" id="PF11799">
    <property type="entry name" value="IMS_C"/>
    <property type="match status" value="1"/>
</dbReference>
<keyword evidence="8 17" id="KW-0235">DNA replication</keyword>
<dbReference type="PANTHER" id="PTHR11076:SF33">
    <property type="entry name" value="DNA POLYMERASE KAPPA"/>
    <property type="match status" value="1"/>
</dbReference>
<feature type="active site" evidence="17">
    <location>
        <position position="149"/>
    </location>
</feature>
<evidence type="ECO:0000256" key="11">
    <source>
        <dbReference type="ARBA" id="ARBA00022842"/>
    </source>
</evidence>
<keyword evidence="14 17" id="KW-0234">DNA repair</keyword>
<dbReference type="Proteomes" id="UP000248887">
    <property type="component" value="Unassembled WGS sequence"/>
</dbReference>
<comment type="caution">
    <text evidence="20">The sequence shown here is derived from an EMBL/GenBank/DDBJ whole genome shotgun (WGS) entry which is preliminary data.</text>
</comment>
<feature type="site" description="Substrate discrimination" evidence="17">
    <location>
        <position position="60"/>
    </location>
</feature>
<dbReference type="AlphaFoldDB" id="A0A2W5QYT2"/>
<evidence type="ECO:0000256" key="3">
    <source>
        <dbReference type="ARBA" id="ARBA00011245"/>
    </source>
</evidence>
<dbReference type="FunFam" id="3.40.1170.60:FF:000001">
    <property type="entry name" value="DNA polymerase IV"/>
    <property type="match status" value="1"/>
</dbReference>
<dbReference type="InterPro" id="IPR036775">
    <property type="entry name" value="DNA_pol_Y-fam_lit_finger_sf"/>
</dbReference>
<keyword evidence="6 17" id="KW-0808">Transferase</keyword>
<dbReference type="FunFam" id="3.30.1490.100:FF:000004">
    <property type="entry name" value="DNA polymerase IV"/>
    <property type="match status" value="1"/>
</dbReference>
<keyword evidence="13 17" id="KW-0238">DNA-binding</keyword>
<dbReference type="InterPro" id="IPR043128">
    <property type="entry name" value="Rev_trsase/Diguanyl_cyclase"/>
</dbReference>
<evidence type="ECO:0000256" key="9">
    <source>
        <dbReference type="ARBA" id="ARBA00022723"/>
    </source>
</evidence>
<evidence type="ECO:0000313" key="21">
    <source>
        <dbReference type="Proteomes" id="UP000248887"/>
    </source>
</evidence>
<keyword evidence="9 17" id="KW-0479">Metal-binding</keyword>
<keyword evidence="12 17" id="KW-0239">DNA-directed DNA polymerase</keyword>
<comment type="subunit">
    <text evidence="3 17">Monomer.</text>
</comment>
<dbReference type="InterPro" id="IPR001126">
    <property type="entry name" value="UmuC"/>
</dbReference>
<comment type="cofactor">
    <cofactor evidence="17">
        <name>Mg(2+)</name>
        <dbReference type="ChEBI" id="CHEBI:18420"/>
    </cofactor>
    <text evidence="17">Binds 2 magnesium ions per subunit.</text>
</comment>
<keyword evidence="7 17" id="KW-0548">Nucleotidyltransferase</keyword>
<dbReference type="GO" id="GO:0009432">
    <property type="term" value="P:SOS response"/>
    <property type="evidence" value="ECO:0007669"/>
    <property type="project" value="TreeGrafter"/>
</dbReference>
<dbReference type="GO" id="GO:0003684">
    <property type="term" value="F:damaged DNA binding"/>
    <property type="evidence" value="ECO:0007669"/>
    <property type="project" value="InterPro"/>
</dbReference>
<dbReference type="Gene3D" id="3.30.1490.100">
    <property type="entry name" value="DNA polymerase, Y-family, little finger domain"/>
    <property type="match status" value="1"/>
</dbReference>
<evidence type="ECO:0000256" key="1">
    <source>
        <dbReference type="ARBA" id="ARBA00004496"/>
    </source>
</evidence>
<keyword evidence="5 17" id="KW-0963">Cytoplasm</keyword>
<dbReference type="EMBL" id="QFQD01000045">
    <property type="protein sequence ID" value="PZQ81459.1"/>
    <property type="molecule type" value="Genomic_DNA"/>
</dbReference>
<organism evidence="20 21">
    <name type="scientific">Ancylobacter novellus</name>
    <name type="common">Thiobacillus novellus</name>
    <dbReference type="NCBI Taxonomy" id="921"/>
    <lineage>
        <taxon>Bacteria</taxon>
        <taxon>Pseudomonadati</taxon>
        <taxon>Pseudomonadota</taxon>
        <taxon>Alphaproteobacteria</taxon>
        <taxon>Hyphomicrobiales</taxon>
        <taxon>Xanthobacteraceae</taxon>
        <taxon>Ancylobacter</taxon>
    </lineage>
</organism>
<sequence length="471" mass="51172">MRTWQPTEEADPVGTPAFCRDCLHDAGEAPRCPHCGSPRLARHAELDTLHIAHIDCDAFYAAVEKRDDPALRDVPVIIGGGKRGVVSTACYLARVKGVRSAMPMFKALALCPEATVVKPNMAKYVAVGRQIRERMLSLTPLVEPLSIDEAFLDLAGTQRLHGESPARALARLARSIEAEIGVTISVGLAPNKFLAKIASDLDKPRGFAVIGSKEAVAFLAPRSVGAIWGVGKATQERLAREGYRLIADLQAADETALARRFGAEGLRLARLARGIDERRVSPERETKSVSTETTFDVDISDFRTLEQELYALSRKLSDRLKAAGHAGRTVTLKLKTADFQSITRARSLEDPTRLAHRIFDHARELLAKEANGRRFRLIGVGVSELADPALADPADLVDLEGARRGKAELALDDLRARFGKDIIDRGILLDAPGRRQTPQPHRNAPDELAAREAASSTPTSSTPPGAAPRRK</sequence>
<evidence type="ECO:0000259" key="19">
    <source>
        <dbReference type="PROSITE" id="PS50173"/>
    </source>
</evidence>
<dbReference type="Gene3D" id="3.40.1170.60">
    <property type="match status" value="1"/>
</dbReference>
<dbReference type="HAMAP" id="MF_01113">
    <property type="entry name" value="DNApol_IV"/>
    <property type="match status" value="1"/>
</dbReference>
<keyword evidence="10 17" id="KW-0227">DNA damage</keyword>
<evidence type="ECO:0000256" key="10">
    <source>
        <dbReference type="ARBA" id="ARBA00022763"/>
    </source>
</evidence>
<evidence type="ECO:0000313" key="20">
    <source>
        <dbReference type="EMBL" id="PZQ81459.1"/>
    </source>
</evidence>
<feature type="binding site" evidence="17">
    <location>
        <position position="148"/>
    </location>
    <ligand>
        <name>Mg(2+)</name>
        <dbReference type="ChEBI" id="CHEBI:18420"/>
    </ligand>
</feature>
<evidence type="ECO:0000256" key="4">
    <source>
        <dbReference type="ARBA" id="ARBA00022457"/>
    </source>
</evidence>
<comment type="subcellular location">
    <subcellularLocation>
        <location evidence="1 17">Cytoplasm</location>
    </subcellularLocation>
</comment>
<accession>A0A2W5QYT2</accession>
<dbReference type="PANTHER" id="PTHR11076">
    <property type="entry name" value="DNA REPAIR POLYMERASE UMUC / TRANSFERASE FAMILY MEMBER"/>
    <property type="match status" value="1"/>
</dbReference>
<comment type="catalytic activity">
    <reaction evidence="16 17">
        <text>DNA(n) + a 2'-deoxyribonucleoside 5'-triphosphate = DNA(n+1) + diphosphate</text>
        <dbReference type="Rhea" id="RHEA:22508"/>
        <dbReference type="Rhea" id="RHEA-COMP:17339"/>
        <dbReference type="Rhea" id="RHEA-COMP:17340"/>
        <dbReference type="ChEBI" id="CHEBI:33019"/>
        <dbReference type="ChEBI" id="CHEBI:61560"/>
        <dbReference type="ChEBI" id="CHEBI:173112"/>
        <dbReference type="EC" id="2.7.7.7"/>
    </reaction>
</comment>
<evidence type="ECO:0000256" key="15">
    <source>
        <dbReference type="ARBA" id="ARBA00025589"/>
    </source>
</evidence>
<dbReference type="Pfam" id="PF00817">
    <property type="entry name" value="IMS"/>
    <property type="match status" value="1"/>
</dbReference>
<dbReference type="Gene3D" id="1.10.150.20">
    <property type="entry name" value="5' to 3' exonuclease, C-terminal subdomain"/>
    <property type="match status" value="1"/>
</dbReference>
<dbReference type="SUPFAM" id="SSF100879">
    <property type="entry name" value="Lesion bypass DNA polymerase (Y-family), little finger domain"/>
    <property type="match status" value="1"/>
</dbReference>
<dbReference type="EC" id="2.7.7.7" evidence="17"/>
<comment type="function">
    <text evidence="15 17">Poorly processive, error-prone DNA polymerase involved in untargeted mutagenesis. Copies undamaged DNA at stalled replication forks, which arise in vivo from mismatched or misaligned primer ends. These misaligned primers can be extended by PolIV. Exhibits no 3'-5' exonuclease (proofreading) activity. May be involved in translesional synthesis, in conjunction with the beta clamp from PolIII.</text>
</comment>
<dbReference type="NCBIfam" id="NF002751">
    <property type="entry name" value="PRK02794.1"/>
    <property type="match status" value="1"/>
</dbReference>
<dbReference type="GO" id="GO:0006261">
    <property type="term" value="P:DNA-templated DNA replication"/>
    <property type="evidence" value="ECO:0007669"/>
    <property type="project" value="UniProtKB-UniRule"/>
</dbReference>
<dbReference type="GO" id="GO:0000287">
    <property type="term" value="F:magnesium ion binding"/>
    <property type="evidence" value="ECO:0007669"/>
    <property type="project" value="UniProtKB-UniRule"/>
</dbReference>
<evidence type="ECO:0000256" key="2">
    <source>
        <dbReference type="ARBA" id="ARBA00010945"/>
    </source>
</evidence>
<dbReference type="PROSITE" id="PS50173">
    <property type="entry name" value="UMUC"/>
    <property type="match status" value="1"/>
</dbReference>
<comment type="similarity">
    <text evidence="2 17">Belongs to the DNA polymerase type-Y family.</text>
</comment>
<dbReference type="GO" id="GO:0003887">
    <property type="term" value="F:DNA-directed DNA polymerase activity"/>
    <property type="evidence" value="ECO:0007669"/>
    <property type="project" value="UniProtKB-UniRule"/>
</dbReference>
<evidence type="ECO:0000256" key="18">
    <source>
        <dbReference type="SAM" id="MobiDB-lite"/>
    </source>
</evidence>
<dbReference type="InterPro" id="IPR043502">
    <property type="entry name" value="DNA/RNA_pol_sf"/>
</dbReference>
<evidence type="ECO:0000256" key="12">
    <source>
        <dbReference type="ARBA" id="ARBA00022932"/>
    </source>
</evidence>
<evidence type="ECO:0000256" key="8">
    <source>
        <dbReference type="ARBA" id="ARBA00022705"/>
    </source>
</evidence>
<evidence type="ECO:0000256" key="7">
    <source>
        <dbReference type="ARBA" id="ARBA00022695"/>
    </source>
</evidence>
<feature type="region of interest" description="Disordered" evidence="18">
    <location>
        <begin position="429"/>
        <end position="471"/>
    </location>
</feature>
<dbReference type="InterPro" id="IPR017961">
    <property type="entry name" value="DNA_pol_Y-fam_little_finger"/>
</dbReference>
<dbReference type="GO" id="GO:0006281">
    <property type="term" value="P:DNA repair"/>
    <property type="evidence" value="ECO:0007669"/>
    <property type="project" value="UniProtKB-UniRule"/>
</dbReference>
<dbReference type="Gene3D" id="3.30.70.270">
    <property type="match status" value="1"/>
</dbReference>
<dbReference type="InterPro" id="IPR050116">
    <property type="entry name" value="DNA_polymerase-Y"/>
</dbReference>
<dbReference type="GO" id="GO:0042276">
    <property type="term" value="P:error-prone translesion synthesis"/>
    <property type="evidence" value="ECO:0007669"/>
    <property type="project" value="TreeGrafter"/>
</dbReference>
<feature type="binding site" evidence="17">
    <location>
        <position position="55"/>
    </location>
    <ligand>
        <name>Mg(2+)</name>
        <dbReference type="ChEBI" id="CHEBI:18420"/>
    </ligand>
</feature>
<keyword evidence="4 17" id="KW-0515">Mutator protein</keyword>
<reference evidence="20 21" key="1">
    <citation type="submission" date="2017-08" db="EMBL/GenBank/DDBJ databases">
        <title>Infants hospitalized years apart are colonized by the same room-sourced microbial strains.</title>
        <authorList>
            <person name="Brooks B."/>
            <person name="Olm M.R."/>
            <person name="Firek B.A."/>
            <person name="Baker R."/>
            <person name="Thomas B.C."/>
            <person name="Morowitz M.J."/>
            <person name="Banfield J.F."/>
        </authorList>
    </citation>
    <scope>NUCLEOTIDE SEQUENCE [LARGE SCALE GENOMIC DNA]</scope>
    <source>
        <strain evidence="20">S2_005_001_R2_27</strain>
    </source>
</reference>